<dbReference type="EMBL" id="JACIFX010000008">
    <property type="protein sequence ID" value="MBB4231642.1"/>
    <property type="molecule type" value="Genomic_DNA"/>
</dbReference>
<dbReference type="RefSeq" id="WP_022715338.1">
    <property type="nucleotide sequence ID" value="NZ_JACIFX010000008.1"/>
</dbReference>
<evidence type="ECO:0000256" key="6">
    <source>
        <dbReference type="ARBA" id="ARBA00034316"/>
    </source>
</evidence>
<evidence type="ECO:0000313" key="11">
    <source>
        <dbReference type="Proteomes" id="UP000551353"/>
    </source>
</evidence>
<accession>A0ABR6IUR2</accession>
<dbReference type="Pfam" id="PF23474">
    <property type="entry name" value="Acb1"/>
    <property type="match status" value="1"/>
</dbReference>
<evidence type="ECO:0000256" key="3">
    <source>
        <dbReference type="ARBA" id="ARBA00034240"/>
    </source>
</evidence>
<evidence type="ECO:0000256" key="4">
    <source>
        <dbReference type="ARBA" id="ARBA00034244"/>
    </source>
</evidence>
<name>A0ABR6IUR2_9HYPH</name>
<comment type="catalytic activity">
    <reaction evidence="3">
        <text>3',3',3'-c-tri-AMP + H2O = A[3'-5']pA[3'-5']pAp[3'] + H(+)</text>
        <dbReference type="Rhea" id="RHEA:72859"/>
        <dbReference type="ChEBI" id="CHEBI:15377"/>
        <dbReference type="ChEBI" id="CHEBI:15378"/>
        <dbReference type="ChEBI" id="CHEBI:192523"/>
        <dbReference type="ChEBI" id="CHEBI:192530"/>
    </reaction>
    <physiologicalReaction direction="left-to-right" evidence="3">
        <dbReference type="Rhea" id="RHEA:72860"/>
    </physiologicalReaction>
</comment>
<organism evidence="10 11">
    <name type="scientific">Rhizobium mongolense</name>
    <dbReference type="NCBI Taxonomy" id="57676"/>
    <lineage>
        <taxon>Bacteria</taxon>
        <taxon>Pseudomonadati</taxon>
        <taxon>Pseudomonadota</taxon>
        <taxon>Alphaproteobacteria</taxon>
        <taxon>Hyphomicrobiales</taxon>
        <taxon>Rhizobiaceae</taxon>
        <taxon>Rhizobium/Agrobacterium group</taxon>
        <taxon>Rhizobium</taxon>
    </lineage>
</organism>
<evidence type="ECO:0000259" key="9">
    <source>
        <dbReference type="Pfam" id="PF23474"/>
    </source>
</evidence>
<reference evidence="10 11" key="1">
    <citation type="submission" date="2020-08" db="EMBL/GenBank/DDBJ databases">
        <title>Genomic Encyclopedia of Type Strains, Phase IV (KMG-V): Genome sequencing to study the core and pangenomes of soil and plant-associated prokaryotes.</title>
        <authorList>
            <person name="Whitman W."/>
        </authorList>
    </citation>
    <scope>NUCLEOTIDE SEQUENCE [LARGE SCALE GENOMIC DNA]</scope>
    <source>
        <strain evidence="10 11">SEMIA 4087</strain>
    </source>
</reference>
<protein>
    <recommendedName>
        <fullName evidence="7">Anti-CBASS protein Acb1</fullName>
    </recommendedName>
</protein>
<comment type="similarity">
    <text evidence="6">Belongs to the anti-CBASS protein Acb1 family.</text>
</comment>
<evidence type="ECO:0000313" key="10">
    <source>
        <dbReference type="EMBL" id="MBB4231642.1"/>
    </source>
</evidence>
<sequence length="118" mass="13245">MRYTKGQGFETTLPADDLHVTITYSRTHVDWMAMGSAWDDEVKIPRGGPAADGAVRRAVRVEHELGLRRVRLHITISYDDDAPELATVEPYQGEILLGPEVSKEVIDDWLASVREVEV</sequence>
<comment type="catalytic activity">
    <reaction evidence="2">
        <text>3',3',3'-cAAG + H2O = G[3'-5']pA[3'-5']pAp[3'] + H(+)</text>
        <dbReference type="Rhea" id="RHEA:72863"/>
        <dbReference type="ChEBI" id="CHEBI:15377"/>
        <dbReference type="ChEBI" id="CHEBI:15378"/>
        <dbReference type="ChEBI" id="CHEBI:143810"/>
        <dbReference type="ChEBI" id="CHEBI:192532"/>
    </reaction>
    <physiologicalReaction direction="left-to-right" evidence="2">
        <dbReference type="Rhea" id="RHEA:72864"/>
    </physiologicalReaction>
</comment>
<comment type="catalytic activity">
    <reaction evidence="5">
        <text>3',3'-cGAMP + H2O = G[3'-5']pAp[3'] + H(+)</text>
        <dbReference type="Rhea" id="RHEA:72831"/>
        <dbReference type="ChEBI" id="CHEBI:15377"/>
        <dbReference type="ChEBI" id="CHEBI:15378"/>
        <dbReference type="ChEBI" id="CHEBI:71501"/>
        <dbReference type="ChEBI" id="CHEBI:192497"/>
    </reaction>
    <physiologicalReaction direction="left-to-right" evidence="5">
        <dbReference type="Rhea" id="RHEA:72832"/>
    </physiologicalReaction>
</comment>
<comment type="caution">
    <text evidence="10">The sequence shown here is derived from an EMBL/GenBank/DDBJ whole genome shotgun (WGS) entry which is preliminary data.</text>
</comment>
<evidence type="ECO:0000256" key="7">
    <source>
        <dbReference type="ARBA" id="ARBA00034343"/>
    </source>
</evidence>
<evidence type="ECO:0000256" key="5">
    <source>
        <dbReference type="ARBA" id="ARBA00034283"/>
    </source>
</evidence>
<dbReference type="InterPro" id="IPR056175">
    <property type="entry name" value="Acb1-like_C"/>
</dbReference>
<evidence type="ECO:0000256" key="8">
    <source>
        <dbReference type="ARBA" id="ARBA00048123"/>
    </source>
</evidence>
<comment type="catalytic activity">
    <reaction evidence="4">
        <text>3',3',3'-cAAG + H2O = A[3'-5']pG[3'-5']pAp[3'] + H(+)</text>
        <dbReference type="Rhea" id="RHEA:72867"/>
        <dbReference type="ChEBI" id="CHEBI:15377"/>
        <dbReference type="ChEBI" id="CHEBI:15378"/>
        <dbReference type="ChEBI" id="CHEBI:143810"/>
        <dbReference type="ChEBI" id="CHEBI:192533"/>
    </reaction>
    <physiologicalReaction direction="left-to-right" evidence="4">
        <dbReference type="Rhea" id="RHEA:72868"/>
    </physiologicalReaction>
</comment>
<evidence type="ECO:0000256" key="2">
    <source>
        <dbReference type="ARBA" id="ARBA00034233"/>
    </source>
</evidence>
<feature type="domain" description="Anti-CBASS protein Acb1-like C-terminal" evidence="9">
    <location>
        <begin position="4"/>
        <end position="48"/>
    </location>
</feature>
<keyword evidence="11" id="KW-1185">Reference proteome</keyword>
<evidence type="ECO:0000256" key="1">
    <source>
        <dbReference type="ARBA" id="ARBA00022801"/>
    </source>
</evidence>
<keyword evidence="1" id="KW-0378">Hydrolase</keyword>
<comment type="catalytic activity">
    <reaction evidence="8">
        <text>3',3'-cUAMP + H2O = U[3'-5']pAp[3'] + H(+)</text>
        <dbReference type="Rhea" id="RHEA:72835"/>
        <dbReference type="ChEBI" id="CHEBI:15377"/>
        <dbReference type="ChEBI" id="CHEBI:15378"/>
        <dbReference type="ChEBI" id="CHEBI:143809"/>
        <dbReference type="ChEBI" id="CHEBI:192498"/>
    </reaction>
    <physiologicalReaction direction="left-to-right" evidence="8">
        <dbReference type="Rhea" id="RHEA:72836"/>
    </physiologicalReaction>
</comment>
<proteinExistence type="inferred from homology"/>
<gene>
    <name evidence="10" type="ORF">GGD56_005520</name>
</gene>
<dbReference type="Proteomes" id="UP000551353">
    <property type="component" value="Unassembled WGS sequence"/>
</dbReference>